<keyword evidence="3" id="KW-1185">Reference proteome</keyword>
<dbReference type="Proteomes" id="UP000292447">
    <property type="component" value="Chromosome III"/>
</dbReference>
<feature type="domain" description="Glutaredoxin" evidence="1">
    <location>
        <begin position="107"/>
        <end position="167"/>
    </location>
</feature>
<dbReference type="GO" id="GO:0005796">
    <property type="term" value="C:Golgi lumen"/>
    <property type="evidence" value="ECO:0007669"/>
    <property type="project" value="TreeGrafter"/>
</dbReference>
<reference evidence="3" key="1">
    <citation type="submission" date="2019-03" db="EMBL/GenBank/DDBJ databases">
        <title>Snf2 controls pulcherriminic acid biosynthesis and connects pigmentation and antifungal activity of the yeast Metschnikowia pulcherrima.</title>
        <authorList>
            <person name="Gore-Lloyd D."/>
            <person name="Sumann I."/>
            <person name="Brachmann A.O."/>
            <person name="Schneeberger K."/>
            <person name="Ortiz-Merino R.A."/>
            <person name="Moreno-Beltran M."/>
            <person name="Schlaefli M."/>
            <person name="Kirner P."/>
            <person name="Santos Kron A."/>
            <person name="Wolfe K.H."/>
            <person name="Piel J."/>
            <person name="Ahrens C.H."/>
            <person name="Henk D."/>
            <person name="Freimoser F.M."/>
        </authorList>
    </citation>
    <scope>NUCLEOTIDE SEQUENCE [LARGE SCALE GENOMIC DNA]</scope>
    <source>
        <strain evidence="3">APC 1.2</strain>
    </source>
</reference>
<dbReference type="InterPro" id="IPR002109">
    <property type="entry name" value="Glutaredoxin"/>
</dbReference>
<dbReference type="STRING" id="2163413.A0A4P6XQM4"/>
<gene>
    <name evidence="2" type="primary">MPUL0C01350</name>
    <name evidence="2" type="ORF">METSCH_C01350</name>
</gene>
<organism evidence="2 3">
    <name type="scientific">Metschnikowia aff. pulcherrima</name>
    <dbReference type="NCBI Taxonomy" id="2163413"/>
    <lineage>
        <taxon>Eukaryota</taxon>
        <taxon>Fungi</taxon>
        <taxon>Dikarya</taxon>
        <taxon>Ascomycota</taxon>
        <taxon>Saccharomycotina</taxon>
        <taxon>Pichiomycetes</taxon>
        <taxon>Metschnikowiaceae</taxon>
        <taxon>Metschnikowia</taxon>
    </lineage>
</organism>
<dbReference type="InterPro" id="IPR036249">
    <property type="entry name" value="Thioredoxin-like_sf"/>
</dbReference>
<evidence type="ECO:0000313" key="3">
    <source>
        <dbReference type="Proteomes" id="UP000292447"/>
    </source>
</evidence>
<dbReference type="PROSITE" id="PS51354">
    <property type="entry name" value="GLUTAREDOXIN_2"/>
    <property type="match status" value="1"/>
</dbReference>
<dbReference type="PRINTS" id="PR00160">
    <property type="entry name" value="GLUTAREDOXIN"/>
</dbReference>
<dbReference type="GO" id="GO:0015038">
    <property type="term" value="F:glutathione disulfide oxidoreductase activity"/>
    <property type="evidence" value="ECO:0007669"/>
    <property type="project" value="TreeGrafter"/>
</dbReference>
<proteinExistence type="predicted"/>
<name>A0A4P6XQM4_9ASCO</name>
<accession>A0A4P6XQM4</accession>
<dbReference type="GO" id="GO:0000324">
    <property type="term" value="C:fungal-type vacuole"/>
    <property type="evidence" value="ECO:0007669"/>
    <property type="project" value="TreeGrafter"/>
</dbReference>
<dbReference type="Gene3D" id="3.40.30.10">
    <property type="entry name" value="Glutaredoxin"/>
    <property type="match status" value="1"/>
</dbReference>
<dbReference type="SUPFAM" id="SSF52833">
    <property type="entry name" value="Thioredoxin-like"/>
    <property type="match status" value="1"/>
</dbReference>
<protein>
    <submittedName>
        <fullName evidence="2">Glutaredoxin</fullName>
    </submittedName>
</protein>
<dbReference type="EMBL" id="CP034458">
    <property type="protein sequence ID" value="QBM88171.1"/>
    <property type="molecule type" value="Genomic_DNA"/>
</dbReference>
<sequence>MTSSGRRVKFLAVSLAVLGVFVILLHNKDKYDWASTLVGLISTEKTMIDSQNNAVIDEAINREILKDKTMEELGQSSAEKLDSGDVDSSDYDPAKGFLEIRALAPMTIFSKTYCPYSKRLKKLLLENYSITPEPKYVELDKHKYGQELQEYVGRISERKTVPNVIMGTSSTLSKGGADDFLQLHKEGKLVEMLNLWGERAISVVRLEVPSNS</sequence>
<evidence type="ECO:0000313" key="2">
    <source>
        <dbReference type="EMBL" id="QBM88171.1"/>
    </source>
</evidence>
<dbReference type="PANTHER" id="PTHR45694:SF5">
    <property type="entry name" value="GLUTAREDOXIN 2"/>
    <property type="match status" value="1"/>
</dbReference>
<dbReference type="InterPro" id="IPR014025">
    <property type="entry name" value="Glutaredoxin_subgr"/>
</dbReference>
<dbReference type="Pfam" id="PF00462">
    <property type="entry name" value="Glutaredoxin"/>
    <property type="match status" value="1"/>
</dbReference>
<dbReference type="GO" id="GO:0005801">
    <property type="term" value="C:cis-Golgi network"/>
    <property type="evidence" value="ECO:0007669"/>
    <property type="project" value="TreeGrafter"/>
</dbReference>
<evidence type="ECO:0000259" key="1">
    <source>
        <dbReference type="Pfam" id="PF00462"/>
    </source>
</evidence>
<dbReference type="CDD" id="cd03419">
    <property type="entry name" value="GRX_GRXh_1_2_like"/>
    <property type="match status" value="1"/>
</dbReference>
<dbReference type="PANTHER" id="PTHR45694">
    <property type="entry name" value="GLUTAREDOXIN 2"/>
    <property type="match status" value="1"/>
</dbReference>
<dbReference type="GO" id="GO:0034599">
    <property type="term" value="P:cellular response to oxidative stress"/>
    <property type="evidence" value="ECO:0007669"/>
    <property type="project" value="TreeGrafter"/>
</dbReference>
<dbReference type="AlphaFoldDB" id="A0A4P6XQM4"/>